<evidence type="ECO:0000256" key="7">
    <source>
        <dbReference type="RuleBase" id="RU363032"/>
    </source>
</evidence>
<comment type="similarity">
    <text evidence="7">Belongs to the binding-protein-dependent transport system permease family.</text>
</comment>
<keyword evidence="3" id="KW-1003">Cell membrane</keyword>
<evidence type="ECO:0000259" key="8">
    <source>
        <dbReference type="PROSITE" id="PS50928"/>
    </source>
</evidence>
<gene>
    <name evidence="9" type="ORF">F8O05_04140</name>
</gene>
<dbReference type="RefSeq" id="WP_158051501.1">
    <property type="nucleotide sequence ID" value="NZ_WBKB01000002.1"/>
</dbReference>
<dbReference type="PANTHER" id="PTHR43163:SF6">
    <property type="entry name" value="DIPEPTIDE TRANSPORT SYSTEM PERMEASE PROTEIN DPPB-RELATED"/>
    <property type="match status" value="1"/>
</dbReference>
<feature type="transmembrane region" description="Helical" evidence="7">
    <location>
        <begin position="103"/>
        <end position="124"/>
    </location>
</feature>
<comment type="caution">
    <text evidence="9">The sequence shown here is derived from an EMBL/GenBank/DDBJ whole genome shotgun (WGS) entry which is preliminary data.</text>
</comment>
<protein>
    <submittedName>
        <fullName evidence="9">ABC transporter permease</fullName>
    </submittedName>
</protein>
<dbReference type="GO" id="GO:0005886">
    <property type="term" value="C:plasma membrane"/>
    <property type="evidence" value="ECO:0007669"/>
    <property type="project" value="UniProtKB-SubCell"/>
</dbReference>
<evidence type="ECO:0000256" key="2">
    <source>
        <dbReference type="ARBA" id="ARBA00022448"/>
    </source>
</evidence>
<feature type="domain" description="ABC transmembrane type-1" evidence="8">
    <location>
        <begin position="97"/>
        <end position="298"/>
    </location>
</feature>
<dbReference type="InterPro" id="IPR045621">
    <property type="entry name" value="BPD_transp_1_N"/>
</dbReference>
<dbReference type="EMBL" id="WBKB01000002">
    <property type="protein sequence ID" value="KAB1643997.1"/>
    <property type="molecule type" value="Genomic_DNA"/>
</dbReference>
<comment type="subcellular location">
    <subcellularLocation>
        <location evidence="1 7">Cell membrane</location>
        <topology evidence="1 7">Multi-pass membrane protein</topology>
    </subcellularLocation>
</comment>
<accession>A0A7J5BCR1</accession>
<keyword evidence="10" id="KW-1185">Reference proteome</keyword>
<keyword evidence="2 7" id="KW-0813">Transport</keyword>
<feature type="transmembrane region" description="Helical" evidence="7">
    <location>
        <begin position="9"/>
        <end position="30"/>
    </location>
</feature>
<dbReference type="Pfam" id="PF19300">
    <property type="entry name" value="BPD_transp_1_N"/>
    <property type="match status" value="1"/>
</dbReference>
<organism evidence="9 10">
    <name type="scientific">Gulosibacter chungangensis</name>
    <dbReference type="NCBI Taxonomy" id="979746"/>
    <lineage>
        <taxon>Bacteria</taxon>
        <taxon>Bacillati</taxon>
        <taxon>Actinomycetota</taxon>
        <taxon>Actinomycetes</taxon>
        <taxon>Micrococcales</taxon>
        <taxon>Microbacteriaceae</taxon>
        <taxon>Gulosibacter</taxon>
    </lineage>
</organism>
<dbReference type="SUPFAM" id="SSF161098">
    <property type="entry name" value="MetI-like"/>
    <property type="match status" value="1"/>
</dbReference>
<evidence type="ECO:0000256" key="5">
    <source>
        <dbReference type="ARBA" id="ARBA00022989"/>
    </source>
</evidence>
<proteinExistence type="inferred from homology"/>
<evidence type="ECO:0000256" key="6">
    <source>
        <dbReference type="ARBA" id="ARBA00023136"/>
    </source>
</evidence>
<feature type="transmembrane region" description="Helical" evidence="7">
    <location>
        <begin position="136"/>
        <end position="160"/>
    </location>
</feature>
<feature type="transmembrane region" description="Helical" evidence="7">
    <location>
        <begin position="275"/>
        <end position="301"/>
    </location>
</feature>
<dbReference type="PANTHER" id="PTHR43163">
    <property type="entry name" value="DIPEPTIDE TRANSPORT SYSTEM PERMEASE PROTEIN DPPB-RELATED"/>
    <property type="match status" value="1"/>
</dbReference>
<evidence type="ECO:0000256" key="1">
    <source>
        <dbReference type="ARBA" id="ARBA00004651"/>
    </source>
</evidence>
<keyword evidence="6 7" id="KW-0472">Membrane</keyword>
<evidence type="ECO:0000256" key="4">
    <source>
        <dbReference type="ARBA" id="ARBA00022692"/>
    </source>
</evidence>
<dbReference type="CDD" id="cd06261">
    <property type="entry name" value="TM_PBP2"/>
    <property type="match status" value="1"/>
</dbReference>
<keyword evidence="4 7" id="KW-0812">Transmembrane</keyword>
<evidence type="ECO:0000313" key="10">
    <source>
        <dbReference type="Proteomes" id="UP000433493"/>
    </source>
</evidence>
<dbReference type="Proteomes" id="UP000433493">
    <property type="component" value="Unassembled WGS sequence"/>
</dbReference>
<name>A0A7J5BCR1_9MICO</name>
<feature type="transmembrane region" description="Helical" evidence="7">
    <location>
        <begin position="233"/>
        <end position="255"/>
    </location>
</feature>
<dbReference type="GO" id="GO:0055085">
    <property type="term" value="P:transmembrane transport"/>
    <property type="evidence" value="ECO:0007669"/>
    <property type="project" value="InterPro"/>
</dbReference>
<dbReference type="Pfam" id="PF00528">
    <property type="entry name" value="BPD_transp_1"/>
    <property type="match status" value="1"/>
</dbReference>
<feature type="transmembrane region" description="Helical" evidence="7">
    <location>
        <begin position="172"/>
        <end position="194"/>
    </location>
</feature>
<dbReference type="AlphaFoldDB" id="A0A7J5BCR1"/>
<sequence>MGLYLLRRIGFGIFVIWAAFTIVYFILYLLPGDPVAAAVGAGGVGSTELIEQKREELGFNRPWYEQYFSALFGLIVGDFGATFATGEPAIDRVLAALPSTLRLAGLGFVFTIIIGIGMALLATLPRANWVRQFIGGLPPIAVAVPSFWLGIVLLQVFSFGLGWFPAFDNHDFASLVLPALTLGIFTGSYLAQVLTSSLRSEMSSAYVEQVRAKGASRNYLVFRHAFRNASLPGLNIAGVLIGGLLGGTVVTEKVFSRDGLGRVLLDAVSAQEISIVLAVVVLAAIAFVVITLIVDFLTPLIDRRIVVRAQRASA</sequence>
<dbReference type="InterPro" id="IPR000515">
    <property type="entry name" value="MetI-like"/>
</dbReference>
<evidence type="ECO:0000256" key="3">
    <source>
        <dbReference type="ARBA" id="ARBA00022475"/>
    </source>
</evidence>
<keyword evidence="5 7" id="KW-1133">Transmembrane helix</keyword>
<dbReference type="Gene3D" id="1.10.3720.10">
    <property type="entry name" value="MetI-like"/>
    <property type="match status" value="1"/>
</dbReference>
<dbReference type="PROSITE" id="PS50928">
    <property type="entry name" value="ABC_TM1"/>
    <property type="match status" value="1"/>
</dbReference>
<dbReference type="InterPro" id="IPR035906">
    <property type="entry name" value="MetI-like_sf"/>
</dbReference>
<reference evidence="9 10" key="1">
    <citation type="submission" date="2019-09" db="EMBL/GenBank/DDBJ databases">
        <title>Phylogeny of genus Pseudoclavibacter and closely related genus.</title>
        <authorList>
            <person name="Li Y."/>
        </authorList>
    </citation>
    <scope>NUCLEOTIDE SEQUENCE [LARGE SCALE GENOMIC DNA]</scope>
    <source>
        <strain evidence="9 10">KCTC 13959</strain>
    </source>
</reference>
<evidence type="ECO:0000313" key="9">
    <source>
        <dbReference type="EMBL" id="KAB1643997.1"/>
    </source>
</evidence>
<dbReference type="OrthoDB" id="9778910at2"/>